<evidence type="ECO:0000313" key="2">
    <source>
        <dbReference type="EMBL" id="KAG0712079.1"/>
    </source>
</evidence>
<reference evidence="2" key="1">
    <citation type="submission" date="2020-07" db="EMBL/GenBank/DDBJ databases">
        <title>The High-quality genome of the commercially important snow crab, Chionoecetes opilio.</title>
        <authorList>
            <person name="Jeong J.-H."/>
            <person name="Ryu S."/>
        </authorList>
    </citation>
    <scope>NUCLEOTIDE SEQUENCE</scope>
    <source>
        <strain evidence="2">MADBK_172401_WGS</strain>
        <tissue evidence="2">Digestive gland</tissue>
    </source>
</reference>
<evidence type="ECO:0000256" key="1">
    <source>
        <dbReference type="SAM" id="MobiDB-lite"/>
    </source>
</evidence>
<feature type="region of interest" description="Disordered" evidence="1">
    <location>
        <begin position="64"/>
        <end position="229"/>
    </location>
</feature>
<feature type="compositionally biased region" description="Polar residues" evidence="1">
    <location>
        <begin position="162"/>
        <end position="187"/>
    </location>
</feature>
<comment type="caution">
    <text evidence="2">The sequence shown here is derived from an EMBL/GenBank/DDBJ whole genome shotgun (WGS) entry which is preliminary data.</text>
</comment>
<evidence type="ECO:0000313" key="3">
    <source>
        <dbReference type="Proteomes" id="UP000770661"/>
    </source>
</evidence>
<dbReference type="OrthoDB" id="6512861at2759"/>
<proteinExistence type="predicted"/>
<accession>A0A8J4XUM2</accession>
<feature type="compositionally biased region" description="Polar residues" evidence="1">
    <location>
        <begin position="199"/>
        <end position="208"/>
    </location>
</feature>
<sequence>MKGPVDLRQPPKLDVHRWGVPKQKLNIGIPGRERWGRWGAQRRGRTGGREEPCRGEYAQLRIRRNLTLRGPGDEGSQIPSEESDTARLTEEGACQHQEGPQERHGPRAPWCALTGNKNRASVSGTKLREPGAGRRTSAPSGSSGPTLPPYPSYAKAAHRLPLTTTAQGGDSLTPSSVVRSLPSSTAHTDGRLIPPNPQTPHLASTTPRQWGASHPPPGCGSMPRGDALRPRGTEAARWESSQGGGRGETTFHTARNDRHEFRDISQRDNYFRTIVIENAQHQLRTCAKYEDMNAEIQSSLRENGLKRALQNVCK</sequence>
<organism evidence="2 3">
    <name type="scientific">Chionoecetes opilio</name>
    <name type="common">Atlantic snow crab</name>
    <name type="synonym">Cancer opilio</name>
    <dbReference type="NCBI Taxonomy" id="41210"/>
    <lineage>
        <taxon>Eukaryota</taxon>
        <taxon>Metazoa</taxon>
        <taxon>Ecdysozoa</taxon>
        <taxon>Arthropoda</taxon>
        <taxon>Crustacea</taxon>
        <taxon>Multicrustacea</taxon>
        <taxon>Malacostraca</taxon>
        <taxon>Eumalacostraca</taxon>
        <taxon>Eucarida</taxon>
        <taxon>Decapoda</taxon>
        <taxon>Pleocyemata</taxon>
        <taxon>Brachyura</taxon>
        <taxon>Eubrachyura</taxon>
        <taxon>Majoidea</taxon>
        <taxon>Majidae</taxon>
        <taxon>Chionoecetes</taxon>
    </lineage>
</organism>
<name>A0A8J4XUM2_CHIOP</name>
<dbReference type="EMBL" id="JACEEZ010022724">
    <property type="protein sequence ID" value="KAG0712079.1"/>
    <property type="molecule type" value="Genomic_DNA"/>
</dbReference>
<dbReference type="Proteomes" id="UP000770661">
    <property type="component" value="Unassembled WGS sequence"/>
</dbReference>
<keyword evidence="3" id="KW-1185">Reference proteome</keyword>
<protein>
    <submittedName>
        <fullName evidence="2">Uncharacterized protein</fullName>
    </submittedName>
</protein>
<dbReference type="AlphaFoldDB" id="A0A8J4XUM2"/>
<gene>
    <name evidence="2" type="ORF">GWK47_019237</name>
</gene>
<feature type="compositionally biased region" description="Polar residues" evidence="1">
    <location>
        <begin position="115"/>
        <end position="124"/>
    </location>
</feature>